<keyword evidence="3" id="KW-0720">Serine protease</keyword>
<keyword evidence="1" id="KW-0645">Protease</keyword>
<feature type="region of interest" description="Disordered" evidence="4">
    <location>
        <begin position="316"/>
        <end position="415"/>
    </location>
</feature>
<dbReference type="InterPro" id="IPR009003">
    <property type="entry name" value="Peptidase_S1_PA"/>
</dbReference>
<keyword evidence="6" id="KW-1185">Reference proteome</keyword>
<evidence type="ECO:0000256" key="3">
    <source>
        <dbReference type="ARBA" id="ARBA00022825"/>
    </source>
</evidence>
<dbReference type="EMBL" id="CP068053">
    <property type="protein sequence ID" value="QQT00580.1"/>
    <property type="molecule type" value="Genomic_DNA"/>
</dbReference>
<accession>A0A974S1S4</accession>
<dbReference type="RefSeq" id="WP_201647806.1">
    <property type="nucleotide sequence ID" value="NZ_CP068053.1"/>
</dbReference>
<dbReference type="InterPro" id="IPR051201">
    <property type="entry name" value="Chloro_Bact_Ser_Proteases"/>
</dbReference>
<name>A0A974S1S4_PERPY</name>
<dbReference type="AlphaFoldDB" id="A0A974S1S4"/>
<reference evidence="5 6" key="1">
    <citation type="submission" date="2021-01" db="EMBL/GenBank/DDBJ databases">
        <title>FDA dAtabase for Regulatory Grade micrObial Sequences (FDA-ARGOS): Supporting development and validation of Infectious Disease Dx tests.</title>
        <authorList>
            <person name="Nelson B."/>
            <person name="Plummer A."/>
            <person name="Tallon L."/>
            <person name="Sadzewicz L."/>
            <person name="Zhao X."/>
            <person name="Boylan J."/>
            <person name="Ott S."/>
            <person name="Bowen H."/>
            <person name="Vavikolanu K."/>
            <person name="Mehta A."/>
            <person name="Aluvathingal J."/>
            <person name="Nadendla S."/>
            <person name="Myers T."/>
            <person name="Yan Y."/>
            <person name="Sichtig H."/>
        </authorList>
    </citation>
    <scope>NUCLEOTIDE SEQUENCE [LARGE SCALE GENOMIC DNA]</scope>
    <source>
        <strain evidence="5 6">FDAARGOS_1161</strain>
    </source>
</reference>
<feature type="compositionally biased region" description="Acidic residues" evidence="4">
    <location>
        <begin position="331"/>
        <end position="415"/>
    </location>
</feature>
<dbReference type="Pfam" id="PF13365">
    <property type="entry name" value="Trypsin_2"/>
    <property type="match status" value="1"/>
</dbReference>
<dbReference type="InterPro" id="IPR001940">
    <property type="entry name" value="Peptidase_S1C"/>
</dbReference>
<dbReference type="GO" id="GO:0006508">
    <property type="term" value="P:proteolysis"/>
    <property type="evidence" value="ECO:0007669"/>
    <property type="project" value="UniProtKB-KW"/>
</dbReference>
<dbReference type="PRINTS" id="PR00834">
    <property type="entry name" value="PROTEASES2C"/>
</dbReference>
<dbReference type="GO" id="GO:0004252">
    <property type="term" value="F:serine-type endopeptidase activity"/>
    <property type="evidence" value="ECO:0007669"/>
    <property type="project" value="InterPro"/>
</dbReference>
<evidence type="ECO:0000256" key="4">
    <source>
        <dbReference type="SAM" id="MobiDB-lite"/>
    </source>
</evidence>
<evidence type="ECO:0000256" key="1">
    <source>
        <dbReference type="ARBA" id="ARBA00022670"/>
    </source>
</evidence>
<evidence type="ECO:0000256" key="2">
    <source>
        <dbReference type="ARBA" id="ARBA00022801"/>
    </source>
</evidence>
<keyword evidence="2" id="KW-0378">Hydrolase</keyword>
<protein>
    <submittedName>
        <fullName evidence="5">Trypsin-like peptidase domain-containing protein</fullName>
    </submittedName>
</protein>
<organism evidence="5 6">
    <name type="scientific">Peribacillus psychrosaccharolyticus</name>
    <name type="common">Bacillus psychrosaccharolyticus</name>
    <dbReference type="NCBI Taxonomy" id="1407"/>
    <lineage>
        <taxon>Bacteria</taxon>
        <taxon>Bacillati</taxon>
        <taxon>Bacillota</taxon>
        <taxon>Bacilli</taxon>
        <taxon>Bacillales</taxon>
        <taxon>Bacillaceae</taxon>
        <taxon>Peribacillus</taxon>
    </lineage>
</organism>
<gene>
    <name evidence="5" type="ORF">I6J18_01150</name>
</gene>
<dbReference type="PANTHER" id="PTHR43343">
    <property type="entry name" value="PEPTIDASE S12"/>
    <property type="match status" value="1"/>
</dbReference>
<dbReference type="KEGG" id="ppsr:I6J18_01150"/>
<sequence length="415" mass="46604">MLPFLLVLSLFTTTGFAYSLYYYFDKISVSPTTKIETVKEPKKEVVKQTKEAAPVKTEVVKKTPSVTPLNLPKLIAEAQNSVFTIFTETSQGSGFLISDKGDVLTNAHVVEGNVDGIVKDKQGNQLFGQVIGYSNEVDIAIIRVPELAGKKPLALETSTPAMVGQEVIALGTPQGLENTATLGYVTGTDRNFFIGERSYDHIYQMSAQIAPGSSGGPLLSKETGKAIAVNSAKMVNEDSVGFSIPVKDIYSLVSDWMNTPMSIDAIQELFYNENGDYYYEDLWENENEWYFDGGDYSEDEEYNSSEEYDGDLTYEEEQGMDENTDSNTEQDYIDEDEDYNEEYSEDEEDNDYNEEYSEDEEDNDYSDEYSDGIDGEDNENDNENDNSIEEDDSDLMEEDSDLEDLDEENETSDDF</sequence>
<proteinExistence type="predicted"/>
<evidence type="ECO:0000313" key="5">
    <source>
        <dbReference type="EMBL" id="QQT00580.1"/>
    </source>
</evidence>
<dbReference type="Gene3D" id="2.40.10.120">
    <property type="match status" value="1"/>
</dbReference>
<dbReference type="Proteomes" id="UP000595254">
    <property type="component" value="Chromosome"/>
</dbReference>
<dbReference type="SUPFAM" id="SSF50494">
    <property type="entry name" value="Trypsin-like serine proteases"/>
    <property type="match status" value="1"/>
</dbReference>
<evidence type="ECO:0000313" key="6">
    <source>
        <dbReference type="Proteomes" id="UP000595254"/>
    </source>
</evidence>
<dbReference type="PANTHER" id="PTHR43343:SF3">
    <property type="entry name" value="PROTEASE DO-LIKE 8, CHLOROPLASTIC"/>
    <property type="match status" value="1"/>
</dbReference>